<reference evidence="3" key="1">
    <citation type="submission" date="2017-10" db="EMBL/GenBank/DDBJ databases">
        <title>Rapid genome shrinkage in a self-fertile nematode reveals novel sperm competition proteins.</title>
        <authorList>
            <person name="Yin D."/>
            <person name="Schwarz E.M."/>
            <person name="Thomas C.G."/>
            <person name="Felde R.L."/>
            <person name="Korf I.F."/>
            <person name="Cutter A.D."/>
            <person name="Schartner C.M."/>
            <person name="Ralston E.J."/>
            <person name="Meyer B.J."/>
            <person name="Haag E.S."/>
        </authorList>
    </citation>
    <scope>NUCLEOTIDE SEQUENCE [LARGE SCALE GENOMIC DNA]</scope>
    <source>
        <strain evidence="3">JU1422</strain>
    </source>
</reference>
<dbReference type="Pfam" id="PF00646">
    <property type="entry name" value="F-box"/>
    <property type="match status" value="1"/>
</dbReference>
<evidence type="ECO:0000313" key="3">
    <source>
        <dbReference type="Proteomes" id="UP000230233"/>
    </source>
</evidence>
<dbReference type="InterPro" id="IPR012885">
    <property type="entry name" value="F-box_Sdz-33"/>
</dbReference>
<accession>A0A2G5TYZ5</accession>
<evidence type="ECO:0000259" key="1">
    <source>
        <dbReference type="PROSITE" id="PS50181"/>
    </source>
</evidence>
<keyword evidence="3" id="KW-1185">Reference proteome</keyword>
<dbReference type="PROSITE" id="PS50181">
    <property type="entry name" value="FBOX"/>
    <property type="match status" value="1"/>
</dbReference>
<sequence>MPIALLKFPSDLLREVFKLCEPFELYKLSKCSKRAQRSKKLGGPKNWKIRFSSRRHVIICVDDSNYSFEQTKNPNEYFKIEYSRMCIEFPNGEAVDMFVYLLETFGIRTVESLGCDYGNFHDFSKIARFLIGRNMEIESFWIGAMKYDAFMPLMNQMNITKDFTSFFKFPSDFRLQLTKYPNKICIYYSFWYNIGQLLECTCVRIELLGSKMRNRDLNVFLKKWKKRGTFPNLRLLKVDGNNIDDRSPILGSKPPIKNVDNPTIRVSFGNEEIDDAIRVMKADGTVGWLNVKLGDVPTLKFLVANPTDTVVKDLAEDEDLEDDW</sequence>
<protein>
    <recommendedName>
        <fullName evidence="1">F-box domain-containing protein</fullName>
    </recommendedName>
</protein>
<dbReference type="Pfam" id="PF07735">
    <property type="entry name" value="FBA_2"/>
    <property type="match status" value="1"/>
</dbReference>
<gene>
    <name evidence="2" type="primary">Cnig_chr_IV.g12804</name>
    <name evidence="2" type="ORF">B9Z55_012804</name>
</gene>
<comment type="caution">
    <text evidence="2">The sequence shown here is derived from an EMBL/GenBank/DDBJ whole genome shotgun (WGS) entry which is preliminary data.</text>
</comment>
<dbReference type="PANTHER" id="PTHR21503">
    <property type="entry name" value="F-BOX-CONTAINING HYPOTHETICAL PROTEIN C.ELEGANS"/>
    <property type="match status" value="1"/>
</dbReference>
<evidence type="ECO:0000313" key="2">
    <source>
        <dbReference type="EMBL" id="PIC32494.1"/>
    </source>
</evidence>
<organism evidence="2 3">
    <name type="scientific">Caenorhabditis nigoni</name>
    <dbReference type="NCBI Taxonomy" id="1611254"/>
    <lineage>
        <taxon>Eukaryota</taxon>
        <taxon>Metazoa</taxon>
        <taxon>Ecdysozoa</taxon>
        <taxon>Nematoda</taxon>
        <taxon>Chromadorea</taxon>
        <taxon>Rhabditida</taxon>
        <taxon>Rhabditina</taxon>
        <taxon>Rhabditomorpha</taxon>
        <taxon>Rhabditoidea</taxon>
        <taxon>Rhabditidae</taxon>
        <taxon>Peloderinae</taxon>
        <taxon>Caenorhabditis</taxon>
    </lineage>
</organism>
<dbReference type="PANTHER" id="PTHR21503:SF52">
    <property type="entry name" value="F-BOX DOMAIN-CONTAINING PROTEIN"/>
    <property type="match status" value="1"/>
</dbReference>
<dbReference type="EMBL" id="PDUG01000004">
    <property type="protein sequence ID" value="PIC32494.1"/>
    <property type="molecule type" value="Genomic_DNA"/>
</dbReference>
<dbReference type="AlphaFoldDB" id="A0A2G5TYZ5"/>
<proteinExistence type="predicted"/>
<dbReference type="InterPro" id="IPR001810">
    <property type="entry name" value="F-box_dom"/>
</dbReference>
<feature type="domain" description="F-box" evidence="1">
    <location>
        <begin position="2"/>
        <end position="34"/>
    </location>
</feature>
<name>A0A2G5TYZ5_9PELO</name>
<dbReference type="Proteomes" id="UP000230233">
    <property type="component" value="Chromosome IV"/>
</dbReference>